<dbReference type="Proteomes" id="UP001064048">
    <property type="component" value="Chromosome 27"/>
</dbReference>
<protein>
    <submittedName>
        <fullName evidence="1">Uncharacterized protein</fullName>
    </submittedName>
</protein>
<name>A0ACC0KYF0_CHOFU</name>
<evidence type="ECO:0000313" key="2">
    <source>
        <dbReference type="Proteomes" id="UP001064048"/>
    </source>
</evidence>
<keyword evidence="2" id="KW-1185">Reference proteome</keyword>
<gene>
    <name evidence="1" type="ORF">MSG28_015105</name>
</gene>
<organism evidence="1 2">
    <name type="scientific">Choristoneura fumiferana</name>
    <name type="common">Spruce budworm moth</name>
    <name type="synonym">Archips fumiferana</name>
    <dbReference type="NCBI Taxonomy" id="7141"/>
    <lineage>
        <taxon>Eukaryota</taxon>
        <taxon>Metazoa</taxon>
        <taxon>Ecdysozoa</taxon>
        <taxon>Arthropoda</taxon>
        <taxon>Hexapoda</taxon>
        <taxon>Insecta</taxon>
        <taxon>Pterygota</taxon>
        <taxon>Neoptera</taxon>
        <taxon>Endopterygota</taxon>
        <taxon>Lepidoptera</taxon>
        <taxon>Glossata</taxon>
        <taxon>Ditrysia</taxon>
        <taxon>Tortricoidea</taxon>
        <taxon>Tortricidae</taxon>
        <taxon>Tortricinae</taxon>
        <taxon>Choristoneura</taxon>
    </lineage>
</organism>
<accession>A0ACC0KYF0</accession>
<dbReference type="EMBL" id="CM046127">
    <property type="protein sequence ID" value="KAI8441517.1"/>
    <property type="molecule type" value="Genomic_DNA"/>
</dbReference>
<evidence type="ECO:0000313" key="1">
    <source>
        <dbReference type="EMBL" id="KAI8441517.1"/>
    </source>
</evidence>
<sequence>MSSCGLDTSGQRGRQPNASDLCPLRGYDARRIVVTWHHTKSNVLGKIIIPRTEKTIRYILAELEELEREEFFRLKKVQEIKKKRARKPEKKPEKKVTCPVCIAEEKKKNKSNVCVVCSTPLIEKELAAGEKTSDNKPSVIVDLKEQLDLILVLTKEYENIPDDVDPENLCTECKTRFEETKADKVSKKSVTIEEEPDIVPIRSCCQQLLEQLQGTDQENIENICKSQPTCDEYNASDITPDTKESEASTLCEEHSKASSVDAELGVFETDYKTITKIIRRRGVDGNVIEERKVIRIKREVRNPSVAASQAASSQSSKTMYQSSETSNCSDSSHAYCSSKTCGVVTVCIPKRRRFDIIPRSVQSYYTKQPSNMADPKLRNCVSSGSMLNIDINFEEICASLLNVSTSSTDIKNDLKEFITSSIEFKKIMEYFEPVKFDLTVTSRSSSDTSIYQSALTSSNQTLVSKRSIYDRKKRKEKSKSDHNINKCVNNLKTNVSLQSLDNFNVELVQKFLRGLESSRGSNN</sequence>
<reference evidence="1 2" key="1">
    <citation type="journal article" date="2022" name="Genome Biol. Evol.">
        <title>The Spruce Budworm Genome: Reconstructing the Evolutionary History of Antifreeze Proteins.</title>
        <authorList>
            <person name="Beliveau C."/>
            <person name="Gagne P."/>
            <person name="Picq S."/>
            <person name="Vernygora O."/>
            <person name="Keeling C.I."/>
            <person name="Pinkney K."/>
            <person name="Doucet D."/>
            <person name="Wen F."/>
            <person name="Johnston J.S."/>
            <person name="Maaroufi H."/>
            <person name="Boyle B."/>
            <person name="Laroche J."/>
            <person name="Dewar K."/>
            <person name="Juretic N."/>
            <person name="Blackburn G."/>
            <person name="Nisole A."/>
            <person name="Brunet B."/>
            <person name="Brandao M."/>
            <person name="Lumley L."/>
            <person name="Duan J."/>
            <person name="Quan G."/>
            <person name="Lucarotti C.J."/>
            <person name="Roe A.D."/>
            <person name="Sperling F.A.H."/>
            <person name="Levesque R.C."/>
            <person name="Cusson M."/>
        </authorList>
    </citation>
    <scope>NUCLEOTIDE SEQUENCE [LARGE SCALE GENOMIC DNA]</scope>
    <source>
        <strain evidence="1">Glfc:IPQL:Cfum</strain>
    </source>
</reference>
<comment type="caution">
    <text evidence="1">The sequence shown here is derived from an EMBL/GenBank/DDBJ whole genome shotgun (WGS) entry which is preliminary data.</text>
</comment>
<proteinExistence type="predicted"/>